<sequence>MSVLARRSKLLMWFDGVNISDDIAPYFLTATYTDNDDGVSDDLQVTLQDRDKIWMKSWLNEMVNAAAGDALKIRAKIWINYWNGYDVEEFLDCGEFELDSVSLSGPPNTVTIKACSLPFTSQIRQTKKSKAWENYSLSAILAEIAGANGMGYFFDTPNDPFYDRVEQSKTSDITFLQRLCTNAGLNIKATKGKLVIYDQSDYEQRPVVIEADYRDTSFTKWKLDTKTADTKYASCRVSYVEPATGACIEYTAYTEDYDEDAKTNQQLELYAKVGSVAEAKAMAEKHLRLHNKFSKTVQFTHTGHVWYVAGVGIRVKGYGFWDGRYICTQAKHTINENGFTTTVTGRRILEGY</sequence>
<evidence type="ECO:0000313" key="1">
    <source>
        <dbReference type="EMBL" id="MBS5331299.1"/>
    </source>
</evidence>
<dbReference type="Pfam" id="PF05954">
    <property type="entry name" value="Phage_GPD"/>
    <property type="match status" value="1"/>
</dbReference>
<proteinExistence type="predicted"/>
<organism evidence="1 2">
    <name type="scientific">Subdoligranulum variabile</name>
    <dbReference type="NCBI Taxonomy" id="214851"/>
    <lineage>
        <taxon>Bacteria</taxon>
        <taxon>Bacillati</taxon>
        <taxon>Bacillota</taxon>
        <taxon>Clostridia</taxon>
        <taxon>Eubacteriales</taxon>
        <taxon>Oscillospiraceae</taxon>
        <taxon>Subdoligranulum</taxon>
    </lineage>
</organism>
<accession>A0A943DAI8</accession>
<reference evidence="1" key="1">
    <citation type="submission" date="2021-02" db="EMBL/GenBank/DDBJ databases">
        <title>Infant gut strain persistence is associated with maternal origin, phylogeny, and functional potential including surface adhesion and iron acquisition.</title>
        <authorList>
            <person name="Lou Y.C."/>
        </authorList>
    </citation>
    <scope>NUCLEOTIDE SEQUENCE</scope>
    <source>
        <strain evidence="1">L3_101_000M1_dasL3_101_000M1_concoct_87</strain>
    </source>
</reference>
<dbReference type="SUPFAM" id="SSF69279">
    <property type="entry name" value="Phage tail proteins"/>
    <property type="match status" value="1"/>
</dbReference>
<evidence type="ECO:0000313" key="2">
    <source>
        <dbReference type="Proteomes" id="UP000759273"/>
    </source>
</evidence>
<protein>
    <recommendedName>
        <fullName evidence="3">Phage late control D family protein</fullName>
    </recommendedName>
</protein>
<comment type="caution">
    <text evidence="1">The sequence shown here is derived from an EMBL/GenBank/DDBJ whole genome shotgun (WGS) entry which is preliminary data.</text>
</comment>
<gene>
    <name evidence="1" type="ORF">KHY36_02065</name>
</gene>
<dbReference type="EMBL" id="JAGZGG010000003">
    <property type="protein sequence ID" value="MBS5331299.1"/>
    <property type="molecule type" value="Genomic_DNA"/>
</dbReference>
<name>A0A943DAI8_9FIRM</name>
<dbReference type="AlphaFoldDB" id="A0A943DAI8"/>
<evidence type="ECO:0008006" key="3">
    <source>
        <dbReference type="Google" id="ProtNLM"/>
    </source>
</evidence>
<dbReference type="Proteomes" id="UP000759273">
    <property type="component" value="Unassembled WGS sequence"/>
</dbReference>